<comment type="caution">
    <text evidence="1">The sequence shown here is derived from an EMBL/GenBank/DDBJ whole genome shotgun (WGS) entry which is preliminary data.</text>
</comment>
<evidence type="ECO:0000313" key="1">
    <source>
        <dbReference type="EMBL" id="KAK3928786.1"/>
    </source>
</evidence>
<evidence type="ECO:0000313" key="2">
    <source>
        <dbReference type="Proteomes" id="UP001219518"/>
    </source>
</evidence>
<dbReference type="GO" id="GO:0008168">
    <property type="term" value="F:methyltransferase activity"/>
    <property type="evidence" value="ECO:0007669"/>
    <property type="project" value="UniProtKB-KW"/>
</dbReference>
<reference evidence="1" key="1">
    <citation type="submission" date="2021-07" db="EMBL/GenBank/DDBJ databases">
        <authorList>
            <person name="Catto M.A."/>
            <person name="Jacobson A."/>
            <person name="Kennedy G."/>
            <person name="Labadie P."/>
            <person name="Hunt B.G."/>
            <person name="Srinivasan R."/>
        </authorList>
    </citation>
    <scope>NUCLEOTIDE SEQUENCE</scope>
    <source>
        <strain evidence="1">PL_HMW_Pooled</strain>
        <tissue evidence="1">Head</tissue>
    </source>
</reference>
<dbReference type="Proteomes" id="UP001219518">
    <property type="component" value="Unassembled WGS sequence"/>
</dbReference>
<feature type="non-terminal residue" evidence="1">
    <location>
        <position position="84"/>
    </location>
</feature>
<accession>A0AAE1HYA7</accession>
<dbReference type="EMBL" id="JAHWGI010001354">
    <property type="protein sequence ID" value="KAK3928786.1"/>
    <property type="molecule type" value="Genomic_DNA"/>
</dbReference>
<keyword evidence="1" id="KW-0808">Transferase</keyword>
<protein>
    <submittedName>
        <fullName evidence="1">Ribosomal RNA small subunit methyltransferase J</fullName>
    </submittedName>
</protein>
<dbReference type="AlphaFoldDB" id="A0AAE1HYA7"/>
<gene>
    <name evidence="1" type="ORF">KUF71_017009</name>
</gene>
<organism evidence="1 2">
    <name type="scientific">Frankliniella fusca</name>
    <dbReference type="NCBI Taxonomy" id="407009"/>
    <lineage>
        <taxon>Eukaryota</taxon>
        <taxon>Metazoa</taxon>
        <taxon>Ecdysozoa</taxon>
        <taxon>Arthropoda</taxon>
        <taxon>Hexapoda</taxon>
        <taxon>Insecta</taxon>
        <taxon>Pterygota</taxon>
        <taxon>Neoptera</taxon>
        <taxon>Paraneoptera</taxon>
        <taxon>Thysanoptera</taxon>
        <taxon>Terebrantia</taxon>
        <taxon>Thripoidea</taxon>
        <taxon>Thripidae</taxon>
        <taxon>Frankliniella</taxon>
    </lineage>
</organism>
<keyword evidence="1" id="KW-0489">Methyltransferase</keyword>
<keyword evidence="2" id="KW-1185">Reference proteome</keyword>
<dbReference type="GO" id="GO:0032259">
    <property type="term" value="P:methylation"/>
    <property type="evidence" value="ECO:0007669"/>
    <property type="project" value="UniProtKB-KW"/>
</dbReference>
<sequence length="84" mass="9647">CLQRAGCERCHLGHQRRSKGEDTQQEKYYVHFFIDVFHSCNVPKKHSGSSCGAVDTSTPAWPNFRECCETSKILKQREEEKSAN</sequence>
<name>A0AAE1HYA7_9NEOP</name>
<proteinExistence type="predicted"/>
<reference evidence="1" key="2">
    <citation type="journal article" date="2023" name="BMC Genomics">
        <title>Pest status, molecular evolution, and epigenetic factors derived from the genome assembly of Frankliniella fusca, a thysanopteran phytovirus vector.</title>
        <authorList>
            <person name="Catto M.A."/>
            <person name="Labadie P.E."/>
            <person name="Jacobson A.L."/>
            <person name="Kennedy G.G."/>
            <person name="Srinivasan R."/>
            <person name="Hunt B.G."/>
        </authorList>
    </citation>
    <scope>NUCLEOTIDE SEQUENCE</scope>
    <source>
        <strain evidence="1">PL_HMW_Pooled</strain>
    </source>
</reference>